<dbReference type="AlphaFoldDB" id="A0A814KX28"/>
<organism evidence="2 3">
    <name type="scientific">Brachionus calyciflorus</name>
    <dbReference type="NCBI Taxonomy" id="104777"/>
    <lineage>
        <taxon>Eukaryota</taxon>
        <taxon>Metazoa</taxon>
        <taxon>Spiralia</taxon>
        <taxon>Gnathifera</taxon>
        <taxon>Rotifera</taxon>
        <taxon>Eurotatoria</taxon>
        <taxon>Monogononta</taxon>
        <taxon>Pseudotrocha</taxon>
        <taxon>Ploima</taxon>
        <taxon>Brachionidae</taxon>
        <taxon>Brachionus</taxon>
    </lineage>
</organism>
<evidence type="ECO:0000313" key="3">
    <source>
        <dbReference type="Proteomes" id="UP000663879"/>
    </source>
</evidence>
<feature type="transmembrane region" description="Helical" evidence="1">
    <location>
        <begin position="369"/>
        <end position="389"/>
    </location>
</feature>
<dbReference type="EMBL" id="CAJNOC010005645">
    <property type="protein sequence ID" value="CAF1058023.1"/>
    <property type="molecule type" value="Genomic_DNA"/>
</dbReference>
<name>A0A814KX28_9BILA</name>
<comment type="caution">
    <text evidence="2">The sequence shown here is derived from an EMBL/GenBank/DDBJ whole genome shotgun (WGS) entry which is preliminary data.</text>
</comment>
<gene>
    <name evidence="2" type="ORF">OXX778_LOCUS19149</name>
</gene>
<feature type="transmembrane region" description="Helical" evidence="1">
    <location>
        <begin position="475"/>
        <end position="497"/>
    </location>
</feature>
<feature type="transmembrane region" description="Helical" evidence="1">
    <location>
        <begin position="401"/>
        <end position="421"/>
    </location>
</feature>
<protein>
    <submittedName>
        <fullName evidence="2">Uncharacterized protein</fullName>
    </submittedName>
</protein>
<feature type="transmembrane region" description="Helical" evidence="1">
    <location>
        <begin position="593"/>
        <end position="616"/>
    </location>
</feature>
<keyword evidence="1" id="KW-0812">Transmembrane</keyword>
<sequence>MSYQDRPPIGFMFDFIGSEGSKQINLTDASSQISSNSSLQKSSSTNSYCDLHVNNELNSEDNTLDNDFNYPDNFILNSAQINHTKPFHTQQNIIFEPKYHSIPIYIEQKPKTERKYRKISNLKKQKNEKVKFGNVNYLHYPNEFNQERPRPQSTPAPFIRESCQLENFRQLSNHEIDKNFSETDTDDFLTHIRNQKPKYPRHKRPLNKGIGLRQTSHAQSNRLSEFNPKYSDLIVQNTSSFINSPIHLLMNYQKNLKEQKMYGAPKPETIPEEFIYEPLNLEFKPKYYLGSLRDSNNREDSEISLLRDSENSDLSLNHRDNLIVRSSSQLNELHSLEHLNRNLNTNKKLKALHEEFLFNRNLRFKFRTFVLGLFIFNLSIILIFILNFLTNAYDFKFLKEYNLYLELAGVILGGFGFALFVKHLVINLLDMSYENNELKNNGIVVCQIEIEDKCLRNRTLFQKQHIQMRKNLEKLILKLFISIKSSYFLVSCVIYYMNNLTTNESLDKVLNKFCLEWIDNYDRLYCPKSMIKNSYFNWLDEISHRKINLILKAKKLGNNVPKRLYVGLELDGSNNKTFIDETNKNLYASSEDFYLIVTILSIVILFICLSIAFSCIKMKNKKNKETNIKENYDLDETNHKSRNTFVLTIHFSMVMVFYQGFIKTIDYLLSKILIEI</sequence>
<reference evidence="2" key="1">
    <citation type="submission" date="2021-02" db="EMBL/GenBank/DDBJ databases">
        <authorList>
            <person name="Nowell W R."/>
        </authorList>
    </citation>
    <scope>NUCLEOTIDE SEQUENCE</scope>
    <source>
        <strain evidence="2">Ploen Becks lab</strain>
    </source>
</reference>
<proteinExistence type="predicted"/>
<accession>A0A814KX28</accession>
<keyword evidence="1" id="KW-0472">Membrane</keyword>
<evidence type="ECO:0000313" key="2">
    <source>
        <dbReference type="EMBL" id="CAF1058023.1"/>
    </source>
</evidence>
<evidence type="ECO:0000256" key="1">
    <source>
        <dbReference type="SAM" id="Phobius"/>
    </source>
</evidence>
<keyword evidence="3" id="KW-1185">Reference proteome</keyword>
<dbReference type="Proteomes" id="UP000663879">
    <property type="component" value="Unassembled WGS sequence"/>
</dbReference>
<feature type="transmembrane region" description="Helical" evidence="1">
    <location>
        <begin position="644"/>
        <end position="662"/>
    </location>
</feature>
<keyword evidence="1" id="KW-1133">Transmembrane helix</keyword>